<reference evidence="1 2" key="2">
    <citation type="journal article" date="2014" name="J. Gen. Appl. Microbiol.">
        <title>The early diverging ascomycetous budding yeast Saitoella complicata has three histone deacetylases belonging to the Clr6, Hos2, and Rpd3 lineages.</title>
        <authorList>
            <person name="Nishida H."/>
            <person name="Matsumoto T."/>
            <person name="Kondo S."/>
            <person name="Hamamoto M."/>
            <person name="Yoshikawa H."/>
        </authorList>
    </citation>
    <scope>NUCLEOTIDE SEQUENCE [LARGE SCALE GENOMIC DNA]</scope>
    <source>
        <strain evidence="1 2">NRRL Y-17804</strain>
    </source>
</reference>
<organism evidence="1 2">
    <name type="scientific">Saitoella complicata (strain BCRC 22490 / CBS 7301 / JCM 7358 / NBRC 10748 / NRRL Y-17804)</name>
    <dbReference type="NCBI Taxonomy" id="698492"/>
    <lineage>
        <taxon>Eukaryota</taxon>
        <taxon>Fungi</taxon>
        <taxon>Dikarya</taxon>
        <taxon>Ascomycota</taxon>
        <taxon>Taphrinomycotina</taxon>
        <taxon>Taphrinomycotina incertae sedis</taxon>
        <taxon>Saitoella</taxon>
    </lineage>
</organism>
<protein>
    <submittedName>
        <fullName evidence="1">Uncharacterized protein</fullName>
    </submittedName>
</protein>
<proteinExistence type="predicted"/>
<sequence>MLLTLGDASAVLCVPGHNWKKSRRSDCTGLLSPALDKGFSYSLSIEHPLQQPAIAKEDHLDWAVTVPVTCCIALRAPVPIVTHLLPAKPSSAIAFPCIPSLPIP</sequence>
<evidence type="ECO:0000313" key="2">
    <source>
        <dbReference type="Proteomes" id="UP000033140"/>
    </source>
</evidence>
<accession>A0A0E9NJJ5</accession>
<dbReference type="EMBL" id="BACD03000024">
    <property type="protein sequence ID" value="GAO49575.1"/>
    <property type="molecule type" value="Genomic_DNA"/>
</dbReference>
<reference evidence="1 2" key="3">
    <citation type="journal article" date="2015" name="Genome Announc.">
        <title>Draft Genome Sequence of the Archiascomycetous Yeast Saitoella complicata.</title>
        <authorList>
            <person name="Yamauchi K."/>
            <person name="Kondo S."/>
            <person name="Hamamoto M."/>
            <person name="Takahashi Y."/>
            <person name="Ogura Y."/>
            <person name="Hayashi T."/>
            <person name="Nishida H."/>
        </authorList>
    </citation>
    <scope>NUCLEOTIDE SEQUENCE [LARGE SCALE GENOMIC DNA]</scope>
    <source>
        <strain evidence="1 2">NRRL Y-17804</strain>
    </source>
</reference>
<dbReference type="AlphaFoldDB" id="A0A0E9NJJ5"/>
<gene>
    <name evidence="1" type="ORF">G7K_3724-t1</name>
</gene>
<dbReference type="Proteomes" id="UP000033140">
    <property type="component" value="Unassembled WGS sequence"/>
</dbReference>
<keyword evidence="2" id="KW-1185">Reference proteome</keyword>
<reference evidence="1 2" key="1">
    <citation type="journal article" date="2011" name="J. Gen. Appl. Microbiol.">
        <title>Draft genome sequencing of the enigmatic yeast Saitoella complicata.</title>
        <authorList>
            <person name="Nishida H."/>
            <person name="Hamamoto M."/>
            <person name="Sugiyama J."/>
        </authorList>
    </citation>
    <scope>NUCLEOTIDE SEQUENCE [LARGE SCALE GENOMIC DNA]</scope>
    <source>
        <strain evidence="1 2">NRRL Y-17804</strain>
    </source>
</reference>
<name>A0A0E9NJJ5_SAICN</name>
<evidence type="ECO:0000313" key="1">
    <source>
        <dbReference type="EMBL" id="GAO49575.1"/>
    </source>
</evidence>
<comment type="caution">
    <text evidence="1">The sequence shown here is derived from an EMBL/GenBank/DDBJ whole genome shotgun (WGS) entry which is preliminary data.</text>
</comment>